<gene>
    <name evidence="1" type="ORF">C1A40_14435</name>
</gene>
<organism evidence="1 2">
    <name type="scientific">Pseudotamlana carrageenivorans</name>
    <dbReference type="NCBI Taxonomy" id="2069432"/>
    <lineage>
        <taxon>Bacteria</taxon>
        <taxon>Pseudomonadati</taxon>
        <taxon>Bacteroidota</taxon>
        <taxon>Flavobacteriia</taxon>
        <taxon>Flavobacteriales</taxon>
        <taxon>Flavobacteriaceae</taxon>
        <taxon>Pseudotamlana</taxon>
    </lineage>
</organism>
<dbReference type="EMBL" id="CP025938">
    <property type="protein sequence ID" value="AUS06561.1"/>
    <property type="molecule type" value="Genomic_DNA"/>
</dbReference>
<dbReference type="Proteomes" id="UP000236592">
    <property type="component" value="Chromosome"/>
</dbReference>
<evidence type="ECO:0000313" key="1">
    <source>
        <dbReference type="EMBL" id="AUS06561.1"/>
    </source>
</evidence>
<dbReference type="OrthoDB" id="1440074at2"/>
<sequence>MLSHNKLKDETLYLEASKIAVVPNVSMYHRFLNWMSGEFELYLQDDSNGLKVYFPSGCLSVRLIQSIRADVYFEIHVKSKNKFLGTQMHRQALSVLDQIYKFEKTM</sequence>
<proteinExistence type="predicted"/>
<dbReference type="AlphaFoldDB" id="A0A2I7SKX0"/>
<accession>A0A2I7SKX0</accession>
<evidence type="ECO:0000313" key="2">
    <source>
        <dbReference type="Proteomes" id="UP000236592"/>
    </source>
</evidence>
<protein>
    <submittedName>
        <fullName evidence="1">Uncharacterized protein</fullName>
    </submittedName>
</protein>
<name>A0A2I7SKX0_9FLAO</name>
<keyword evidence="2" id="KW-1185">Reference proteome</keyword>
<dbReference type="RefSeq" id="WP_102996504.1">
    <property type="nucleotide sequence ID" value="NZ_CP025938.1"/>
</dbReference>
<reference evidence="2" key="1">
    <citation type="submission" date="2018-01" db="EMBL/GenBank/DDBJ databases">
        <title>Complete genome of Tamlana sp. UJ94.</title>
        <authorList>
            <person name="Jung J."/>
            <person name="Chung D."/>
            <person name="Bae S.S."/>
            <person name="Baek K."/>
        </authorList>
    </citation>
    <scope>NUCLEOTIDE SEQUENCE [LARGE SCALE GENOMIC DNA]</scope>
    <source>
        <strain evidence="2">UJ94</strain>
    </source>
</reference>
<dbReference type="KEGG" id="taj:C1A40_14435"/>